<dbReference type="Proteomes" id="UP000603904">
    <property type="component" value="Unassembled WGS sequence"/>
</dbReference>
<proteinExistence type="predicted"/>
<feature type="compositionally biased region" description="Basic and acidic residues" evidence="1">
    <location>
        <begin position="54"/>
        <end position="66"/>
    </location>
</feature>
<organism evidence="2 3">
    <name type="scientific">Microbispora corallina</name>
    <dbReference type="NCBI Taxonomy" id="83302"/>
    <lineage>
        <taxon>Bacteria</taxon>
        <taxon>Bacillati</taxon>
        <taxon>Actinomycetota</taxon>
        <taxon>Actinomycetes</taxon>
        <taxon>Streptosporangiales</taxon>
        <taxon>Streptosporangiaceae</taxon>
        <taxon>Microbispora</taxon>
    </lineage>
</organism>
<comment type="caution">
    <text evidence="2">The sequence shown here is derived from an EMBL/GenBank/DDBJ whole genome shotgun (WGS) entry which is preliminary data.</text>
</comment>
<sequence length="79" mass="8521">MSSRGMKVLRAGSGVGSPQANGRVPVLGPFRPECASHPIRLRVGDATVWTWPRGRGDASVTREKPPRAGGAEGRPFRKW</sequence>
<reference evidence="2 3" key="1">
    <citation type="submission" date="2021-01" db="EMBL/GenBank/DDBJ databases">
        <title>Whole genome shotgun sequence of Microbispora corallina NBRC 16416.</title>
        <authorList>
            <person name="Komaki H."/>
            <person name="Tamura T."/>
        </authorList>
    </citation>
    <scope>NUCLEOTIDE SEQUENCE [LARGE SCALE GENOMIC DNA]</scope>
    <source>
        <strain evidence="2 3">NBRC 16416</strain>
    </source>
</reference>
<feature type="region of interest" description="Disordered" evidence="1">
    <location>
        <begin position="50"/>
        <end position="79"/>
    </location>
</feature>
<evidence type="ECO:0000313" key="2">
    <source>
        <dbReference type="EMBL" id="GIH41969.1"/>
    </source>
</evidence>
<gene>
    <name evidence="2" type="ORF">Mco01_49690</name>
</gene>
<protein>
    <submittedName>
        <fullName evidence="2">Uncharacterized protein</fullName>
    </submittedName>
</protein>
<dbReference type="EMBL" id="BOOC01000027">
    <property type="protein sequence ID" value="GIH41969.1"/>
    <property type="molecule type" value="Genomic_DNA"/>
</dbReference>
<evidence type="ECO:0000256" key="1">
    <source>
        <dbReference type="SAM" id="MobiDB-lite"/>
    </source>
</evidence>
<feature type="region of interest" description="Disordered" evidence="1">
    <location>
        <begin position="1"/>
        <end position="23"/>
    </location>
</feature>
<evidence type="ECO:0000313" key="3">
    <source>
        <dbReference type="Proteomes" id="UP000603904"/>
    </source>
</evidence>
<keyword evidence="3" id="KW-1185">Reference proteome</keyword>
<name>A0ABQ4G4K3_9ACTN</name>
<accession>A0ABQ4G4K3</accession>